<dbReference type="HAMAP" id="MF_02090">
    <property type="entry name" value="NadE_glutamine_dep"/>
    <property type="match status" value="1"/>
</dbReference>
<dbReference type="InterPro" id="IPR003010">
    <property type="entry name" value="C-N_Hydrolase"/>
</dbReference>
<feature type="active site" description="Proton acceptor; for glutaminase activity" evidence="7">
    <location>
        <position position="41"/>
    </location>
</feature>
<feature type="binding site" evidence="7">
    <location>
        <position position="194"/>
    </location>
    <ligand>
        <name>L-glutamine</name>
        <dbReference type="ChEBI" id="CHEBI:58359"/>
    </ligand>
</feature>
<sequence length="621" mass="70236">MKLAGAALNQTPLDWENNLNNIKTAIEQAKEQKVDILCLPEMSIPGYGCEDLFLSEWFSAECFEKLLEIKEWCEGVIVCVGLPIRLNGITYNTACVIKNKEIVGFTAKQFLANDGVHYETRWFSSWVANTVQEFEMLGQSYQIGDIIYEHQGVKFAFEICEDAWRNENRPAYRHKPKGVQLIINPSASHFAMSKTDVRYHLVVDASKQFECTYLYVNLLGNEAGKMIYDGEILIAQNGNVVLRNQLLSFKSVDFECAEVSFDSPLPVVDVTPLPPVDENIEFISAITVALFDYLRKSRSRGFVLSLSGGADSSLVAVAVAEMVHRAVEEIGLEEFARKTNCCTPNEVSDLKLLSGKELRNALVGKLLVTAYQGTVNSSDNTFQSAQELAKSIGAVFYNWTIDEEVRSYQSKIENAIGRRLTWEHDDITLQNIQARVRAPGIWMMANLTNSLLLATSNRSEASVGYATMDGDTAGSISPIAGVDKAFVRQWLVWAQQHLGYDGLQYVNNLQPSAELRPLANTQTDEEDLMPYPLLNQIERMAFYDRLSPQQVFANLRGTYPDDQLKSFVQRFYTLWSRNQWKRERYAPAFHLDDYNVDPRSWLRFPILSGGFKEELTEVGIR</sequence>
<dbReference type="AlphaFoldDB" id="A0A0H4VLH3"/>
<dbReference type="InterPro" id="IPR022310">
    <property type="entry name" value="NAD/GMP_synthase"/>
</dbReference>
<dbReference type="NCBIfam" id="TIGR00552">
    <property type="entry name" value="nadE"/>
    <property type="match status" value="1"/>
</dbReference>
<evidence type="ECO:0000256" key="4">
    <source>
        <dbReference type="ARBA" id="ARBA00022741"/>
    </source>
</evidence>
<dbReference type="PROSITE" id="PS50263">
    <property type="entry name" value="CN_HYDROLASE"/>
    <property type="match status" value="1"/>
</dbReference>
<dbReference type="OrthoDB" id="9803818at2"/>
<dbReference type="GO" id="GO:0008795">
    <property type="term" value="F:NAD+ synthase activity"/>
    <property type="evidence" value="ECO:0007669"/>
    <property type="project" value="UniProtKB-UniRule"/>
</dbReference>
<feature type="binding site" evidence="7">
    <location>
        <position position="460"/>
    </location>
    <ligand>
        <name>deamido-NAD(+)</name>
        <dbReference type="ChEBI" id="CHEBI:58437"/>
        <note>ligand shared between two neighboring subunits</note>
    </ligand>
</feature>
<dbReference type="EC" id="6.3.5.1" evidence="7 8"/>
<comment type="caution">
    <text evidence="7">Lacks conserved residue(s) required for the propagation of feature annotation.</text>
</comment>
<keyword evidence="6 7" id="KW-0520">NAD</keyword>
<dbReference type="InterPro" id="IPR014445">
    <property type="entry name" value="Gln-dep_NAD_synthase"/>
</dbReference>
<dbReference type="RefSeq" id="WP_048919548.1">
    <property type="nucleotide sequence ID" value="NZ_CP010777.1"/>
</dbReference>
<dbReference type="GO" id="GO:0005524">
    <property type="term" value="F:ATP binding"/>
    <property type="evidence" value="ECO:0007669"/>
    <property type="project" value="UniProtKB-UniRule"/>
</dbReference>
<comment type="similarity">
    <text evidence="2 7 8">In the C-terminal section; belongs to the NAD synthetase family.</text>
</comment>
<feature type="binding site" evidence="7">
    <location>
        <position position="455"/>
    </location>
    <ligand>
        <name>ATP</name>
        <dbReference type="ChEBI" id="CHEBI:30616"/>
    </ligand>
</feature>
<dbReference type="Pfam" id="PF02540">
    <property type="entry name" value="NAD_synthase"/>
    <property type="match status" value="1"/>
</dbReference>
<evidence type="ECO:0000256" key="2">
    <source>
        <dbReference type="ARBA" id="ARBA00007145"/>
    </source>
</evidence>
<dbReference type="SUPFAM" id="SSF52402">
    <property type="entry name" value="Adenine nucleotide alpha hydrolases-like"/>
    <property type="match status" value="1"/>
</dbReference>
<dbReference type="GO" id="GO:0005737">
    <property type="term" value="C:cytoplasm"/>
    <property type="evidence" value="ECO:0007669"/>
    <property type="project" value="InterPro"/>
</dbReference>
<feature type="domain" description="CN hydrolase" evidence="10">
    <location>
        <begin position="1"/>
        <end position="261"/>
    </location>
</feature>
<dbReference type="EMBL" id="CP010777">
    <property type="protein sequence ID" value="AKQ44757.1"/>
    <property type="molecule type" value="Genomic_DNA"/>
</dbReference>
<dbReference type="InterPro" id="IPR014729">
    <property type="entry name" value="Rossmann-like_a/b/a_fold"/>
</dbReference>
<keyword evidence="4 7" id="KW-0547">Nucleotide-binding</keyword>
<feature type="binding site" evidence="7">
    <location>
        <position position="581"/>
    </location>
    <ligand>
        <name>deamido-NAD(+)</name>
        <dbReference type="ChEBI" id="CHEBI:58437"/>
        <note>ligand shared between two neighboring subunits</note>
    </ligand>
</feature>
<dbReference type="Proteomes" id="UP000036458">
    <property type="component" value="Chromosome"/>
</dbReference>
<gene>
    <name evidence="7" type="primary">nadE</name>
    <name evidence="11" type="ORF">TH63_02555</name>
</gene>
<feature type="active site" description="For glutaminase activity" evidence="7">
    <location>
        <position position="108"/>
    </location>
</feature>
<dbReference type="CDD" id="cd00553">
    <property type="entry name" value="NAD_synthase"/>
    <property type="match status" value="1"/>
</dbReference>
<comment type="function">
    <text evidence="7">Catalyzes the ATP-dependent amidation of deamido-NAD to form NAD. Uses L-glutamine as a nitrogen source.</text>
</comment>
<comment type="pathway">
    <text evidence="1 7 8">Cofactor biosynthesis; NAD(+) biosynthesis; NAD(+) from deamido-NAD(+) (L-Gln route): step 1/1.</text>
</comment>
<feature type="binding site" evidence="7">
    <location>
        <position position="188"/>
    </location>
    <ligand>
        <name>L-glutamine</name>
        <dbReference type="ChEBI" id="CHEBI:58359"/>
    </ligand>
</feature>
<dbReference type="Pfam" id="PF00795">
    <property type="entry name" value="CN_hydrolase"/>
    <property type="match status" value="1"/>
</dbReference>
<dbReference type="GO" id="GO:0003952">
    <property type="term" value="F:NAD+ synthase (glutamine-hydrolyzing) activity"/>
    <property type="evidence" value="ECO:0007669"/>
    <property type="project" value="UniProtKB-UniRule"/>
</dbReference>
<evidence type="ECO:0000256" key="3">
    <source>
        <dbReference type="ARBA" id="ARBA00022598"/>
    </source>
</evidence>
<dbReference type="STRING" id="1379910.TH63_02555"/>
<evidence type="ECO:0000313" key="11">
    <source>
        <dbReference type="EMBL" id="AKQ44757.1"/>
    </source>
</evidence>
<dbReference type="Gene3D" id="3.60.110.10">
    <property type="entry name" value="Carbon-nitrogen hydrolase"/>
    <property type="match status" value="1"/>
</dbReference>
<keyword evidence="3 7" id="KW-0436">Ligase</keyword>
<dbReference type="PANTHER" id="PTHR23090:SF9">
    <property type="entry name" value="GLUTAMINE-DEPENDENT NAD(+) SYNTHETASE"/>
    <property type="match status" value="1"/>
</dbReference>
<proteinExistence type="inferred from homology"/>
<reference evidence="11 12" key="1">
    <citation type="submission" date="2015-01" db="EMBL/GenBank/DDBJ databases">
        <title>Rufibacter sp./DG31D/ whole genome sequencing.</title>
        <authorList>
            <person name="Kim M.K."/>
            <person name="Srinivasan S."/>
            <person name="Lee J.-J."/>
        </authorList>
    </citation>
    <scope>NUCLEOTIDE SEQUENCE [LARGE SCALE GENOMIC DNA]</scope>
    <source>
        <strain evidence="11 12">DG31D</strain>
    </source>
</reference>
<name>A0A0H4VLH3_9BACT</name>
<dbReference type="GO" id="GO:0009435">
    <property type="term" value="P:NAD+ biosynthetic process"/>
    <property type="evidence" value="ECO:0007669"/>
    <property type="project" value="UniProtKB-UniRule"/>
</dbReference>
<comment type="similarity">
    <text evidence="9">Belongs to the NAD synthetase family.</text>
</comment>
<organism evidence="11 12">
    <name type="scientific">Rufibacter radiotolerans</name>
    <dbReference type="NCBI Taxonomy" id="1379910"/>
    <lineage>
        <taxon>Bacteria</taxon>
        <taxon>Pseudomonadati</taxon>
        <taxon>Bacteroidota</taxon>
        <taxon>Cytophagia</taxon>
        <taxon>Cytophagales</taxon>
        <taxon>Hymenobacteraceae</taxon>
        <taxon>Rufibacter</taxon>
    </lineage>
</organism>
<evidence type="ECO:0000256" key="1">
    <source>
        <dbReference type="ARBA" id="ARBA00005188"/>
    </source>
</evidence>
<dbReference type="PIRSF" id="PIRSF006630">
    <property type="entry name" value="NADS_GAT"/>
    <property type="match status" value="1"/>
</dbReference>
<dbReference type="PATRIC" id="fig|1379910.4.peg.550"/>
<evidence type="ECO:0000256" key="9">
    <source>
        <dbReference type="RuleBase" id="RU003811"/>
    </source>
</evidence>
<keyword evidence="5 7" id="KW-0067">ATP-binding</keyword>
<evidence type="ECO:0000256" key="7">
    <source>
        <dbReference type="HAMAP-Rule" id="MF_02090"/>
    </source>
</evidence>
<evidence type="ECO:0000259" key="10">
    <source>
        <dbReference type="PROSITE" id="PS50263"/>
    </source>
</evidence>
<dbReference type="Gene3D" id="3.40.50.620">
    <property type="entry name" value="HUPs"/>
    <property type="match status" value="1"/>
</dbReference>
<evidence type="ECO:0000256" key="5">
    <source>
        <dbReference type="ARBA" id="ARBA00022840"/>
    </source>
</evidence>
<dbReference type="InterPro" id="IPR036526">
    <property type="entry name" value="C-N_Hydrolase_sf"/>
</dbReference>
<feature type="binding site" evidence="7">
    <location>
        <position position="431"/>
    </location>
    <ligand>
        <name>deamido-NAD(+)</name>
        <dbReference type="ChEBI" id="CHEBI:58437"/>
        <note>ligand shared between two neighboring subunits</note>
    </ligand>
</feature>
<comment type="catalytic activity">
    <reaction evidence="7 8">
        <text>deamido-NAD(+) + L-glutamine + ATP + H2O = L-glutamate + AMP + diphosphate + NAD(+) + H(+)</text>
        <dbReference type="Rhea" id="RHEA:24384"/>
        <dbReference type="ChEBI" id="CHEBI:15377"/>
        <dbReference type="ChEBI" id="CHEBI:15378"/>
        <dbReference type="ChEBI" id="CHEBI:29985"/>
        <dbReference type="ChEBI" id="CHEBI:30616"/>
        <dbReference type="ChEBI" id="CHEBI:33019"/>
        <dbReference type="ChEBI" id="CHEBI:57540"/>
        <dbReference type="ChEBI" id="CHEBI:58359"/>
        <dbReference type="ChEBI" id="CHEBI:58437"/>
        <dbReference type="ChEBI" id="CHEBI:456215"/>
        <dbReference type="EC" id="6.3.5.1"/>
    </reaction>
</comment>
<evidence type="ECO:0000313" key="12">
    <source>
        <dbReference type="Proteomes" id="UP000036458"/>
    </source>
</evidence>
<dbReference type="PANTHER" id="PTHR23090">
    <property type="entry name" value="NH 3 /GLUTAMINE-DEPENDENT NAD + SYNTHETASE"/>
    <property type="match status" value="1"/>
</dbReference>
<dbReference type="UniPathway" id="UPA00253">
    <property type="reaction ID" value="UER00334"/>
</dbReference>
<feature type="active site" description="Nucleophile; for glutaminase activity" evidence="7">
    <location>
        <position position="160"/>
    </location>
</feature>
<evidence type="ECO:0000256" key="6">
    <source>
        <dbReference type="ARBA" id="ARBA00023027"/>
    </source>
</evidence>
<protein>
    <recommendedName>
        <fullName evidence="7 8">Glutamine-dependent NAD(+) synthetase</fullName>
        <ecNumber evidence="7 8">6.3.5.1</ecNumber>
    </recommendedName>
    <alternativeName>
        <fullName evidence="7 8">NAD(+) synthase [glutamine-hydrolyzing]</fullName>
    </alternativeName>
</protein>
<evidence type="ECO:0000256" key="8">
    <source>
        <dbReference type="PIRNR" id="PIRNR006630"/>
    </source>
</evidence>
<dbReference type="CDD" id="cd07570">
    <property type="entry name" value="GAT_Gln-NAD-synth"/>
    <property type="match status" value="1"/>
</dbReference>
<dbReference type="GO" id="GO:0004359">
    <property type="term" value="F:glutaminase activity"/>
    <property type="evidence" value="ECO:0007669"/>
    <property type="project" value="InterPro"/>
</dbReference>
<dbReference type="KEGG" id="ruf:TH63_02555"/>
<accession>A0A0H4VLH3</accession>
<dbReference type="InterPro" id="IPR003694">
    <property type="entry name" value="NAD_synthase"/>
</dbReference>
<keyword evidence="12" id="KW-1185">Reference proteome</keyword>
<dbReference type="SUPFAM" id="SSF56317">
    <property type="entry name" value="Carbon-nitrogen hydrolase"/>
    <property type="match status" value="1"/>
</dbReference>